<reference evidence="1" key="1">
    <citation type="journal article" date="2021" name="Environ. Microbiol.">
        <title>Gene family expansions and transcriptome signatures uncover fungal adaptations to wood decay.</title>
        <authorList>
            <person name="Hage H."/>
            <person name="Miyauchi S."/>
            <person name="Viragh M."/>
            <person name="Drula E."/>
            <person name="Min B."/>
            <person name="Chaduli D."/>
            <person name="Navarro D."/>
            <person name="Favel A."/>
            <person name="Norest M."/>
            <person name="Lesage-Meessen L."/>
            <person name="Balint B."/>
            <person name="Merenyi Z."/>
            <person name="de Eugenio L."/>
            <person name="Morin E."/>
            <person name="Martinez A.T."/>
            <person name="Baldrian P."/>
            <person name="Stursova M."/>
            <person name="Martinez M.J."/>
            <person name="Novotny C."/>
            <person name="Magnuson J.K."/>
            <person name="Spatafora J.W."/>
            <person name="Maurice S."/>
            <person name="Pangilinan J."/>
            <person name="Andreopoulos W."/>
            <person name="LaButti K."/>
            <person name="Hundley H."/>
            <person name="Na H."/>
            <person name="Kuo A."/>
            <person name="Barry K."/>
            <person name="Lipzen A."/>
            <person name="Henrissat B."/>
            <person name="Riley R."/>
            <person name="Ahrendt S."/>
            <person name="Nagy L.G."/>
            <person name="Grigoriev I.V."/>
            <person name="Martin F."/>
            <person name="Rosso M.N."/>
        </authorList>
    </citation>
    <scope>NUCLEOTIDE SEQUENCE</scope>
    <source>
        <strain evidence="1">CBS 384.51</strain>
    </source>
</reference>
<protein>
    <submittedName>
        <fullName evidence="1">Mad3/BUB1 homology region 1-domain-containing protein</fullName>
    </submittedName>
</protein>
<organism evidence="1 2">
    <name type="scientific">Irpex rosettiformis</name>
    <dbReference type="NCBI Taxonomy" id="378272"/>
    <lineage>
        <taxon>Eukaryota</taxon>
        <taxon>Fungi</taxon>
        <taxon>Dikarya</taxon>
        <taxon>Basidiomycota</taxon>
        <taxon>Agaricomycotina</taxon>
        <taxon>Agaricomycetes</taxon>
        <taxon>Polyporales</taxon>
        <taxon>Irpicaceae</taxon>
        <taxon>Irpex</taxon>
    </lineage>
</organism>
<dbReference type="Proteomes" id="UP001055072">
    <property type="component" value="Unassembled WGS sequence"/>
</dbReference>
<gene>
    <name evidence="1" type="ORF">BDY19DRAFT_935039</name>
</gene>
<keyword evidence="2" id="KW-1185">Reference proteome</keyword>
<name>A0ACB8UAI3_9APHY</name>
<sequence>MSSSQLTALDKERQSRRAKLTVALREDEDPLAVYDDFIKWTISSYPSEFIPRSGLLELLEEAGREFKSDKTYQGDRRYLKLWLTYAQYVDNDVEGPAAEIYKHLIRNNIGTAYAQLYEDYATSLERFDRRQDADKVYRHGIQKRARPVERLKQHYAEFQARSDRTQRGPSPCPVPSSAWKDAPKEVQLLRRYPLKNWPRTGKATATPGASSSSTSATPAIQEAVASSIQKHGHGRYAPMLTPSSGAHKKPEQLRFNLSLLFTEDGMEYCREEVRARSMGLLGKKWPPPPPPTSSNASSSDRVGRQGGNTTKKMYAEPTVTIATKEALADVFGMYNSPERTLRFGPAAGSKHAPVHKIEPMVQLKPVKSNKSENDQASSKKPASFQPLSDENNNSLGKSGFRPFVDENEDHGAKNTSHSLAEFRIFQDEQNPPPKENPPTTSRERLALSKKDSGVAFTRMSSPDVNDEDRKKTSHQKEKEPNIFMPIFTPVASTINRPSTLAQKSSPAPATTPAPQFKFKPFVDSDADPEDTKPPAPIPNIFTRTPKTENPPPIARALAPKPSFAPFVDNEQPVLGEHSRSTTPLQAQSTPSTSTDEDGYQEYMGEMMAQAQQQDYYDDYESTDESGYEEASPSMPPVYANIDDEEDFEDDDEMDDYQAPMGGRLGNFNVMTPITERTYEFTHTTAGALSARGTPSDGSRAYTNDLINAKQSAEQLAAELAEDDGDDFSDVGDENIGQVEEKTGTLSLSDALAAVSSFKPPNPCNPFDPSIVSSLLSFVPPDTSFQDLRNQESNQLEGLQRFSKQKKRRASGNSSRDSLQGKLAVVLDGRQYDVLDKLGEGGFGAVFEAIDVVSANEKHGIEDEDDFDLIDEDEIPKIALKVVKPRNLWEFHVLRRIHQALPARIKQSVIVPEALYAYRDESFLILELLKQGTLLDVVNKAASAGITQQGACLDELLVVFFTIELLRLVEGIHRAGFIHGDLKIDNCLLRLEEVPGGASAWTSVYQPSGEGGWGYKGIKMIDFGRTIDTRMFPHGQRFVGDWDPDERDCVELREGRPWTYQTDYFGLAGIIYSMLYGKYIETSSITPVPNTEGPTRYKLATLFKRYWQGDLWTRLFDVLLNSALIRPDGKLPLCDEISVLREEMETWLQANCNRASNSLKGLLKKVDLITLGGKDGR</sequence>
<evidence type="ECO:0000313" key="2">
    <source>
        <dbReference type="Proteomes" id="UP001055072"/>
    </source>
</evidence>
<accession>A0ACB8UAI3</accession>
<evidence type="ECO:0000313" key="1">
    <source>
        <dbReference type="EMBL" id="KAI0091302.1"/>
    </source>
</evidence>
<comment type="caution">
    <text evidence="1">The sequence shown here is derived from an EMBL/GenBank/DDBJ whole genome shotgun (WGS) entry which is preliminary data.</text>
</comment>
<dbReference type="EMBL" id="MU274906">
    <property type="protein sequence ID" value="KAI0091302.1"/>
    <property type="molecule type" value="Genomic_DNA"/>
</dbReference>
<proteinExistence type="predicted"/>